<evidence type="ECO:0000256" key="1">
    <source>
        <dbReference type="ARBA" id="ARBA00001947"/>
    </source>
</evidence>
<dbReference type="InterPro" id="IPR027417">
    <property type="entry name" value="P-loop_NTPase"/>
</dbReference>
<dbReference type="PANTHER" id="PTHR30612">
    <property type="entry name" value="SECA INNER MEMBRANE COMPONENT OF SEC PROTEIN SECRETION SYSTEM"/>
    <property type="match status" value="1"/>
</dbReference>
<dbReference type="SUPFAM" id="SSF52540">
    <property type="entry name" value="P-loop containing nucleoside triphosphate hydrolases"/>
    <property type="match status" value="2"/>
</dbReference>
<dbReference type="EC" id="7.4.2.8" evidence="15"/>
<keyword evidence="12 15" id="KW-1278">Translocase</keyword>
<dbReference type="InterPro" id="IPR014018">
    <property type="entry name" value="SecA_motor_DEAD"/>
</dbReference>
<evidence type="ECO:0000256" key="6">
    <source>
        <dbReference type="ARBA" id="ARBA00022490"/>
    </source>
</evidence>
<dbReference type="Gene3D" id="3.10.450.50">
    <property type="match status" value="1"/>
</dbReference>
<dbReference type="SUPFAM" id="SSF81886">
    <property type="entry name" value="Helical scaffold and wing domains of SecA"/>
    <property type="match status" value="1"/>
</dbReference>
<evidence type="ECO:0000313" key="21">
    <source>
        <dbReference type="Proteomes" id="UP000437736"/>
    </source>
</evidence>
<evidence type="ECO:0000256" key="13">
    <source>
        <dbReference type="ARBA" id="ARBA00023010"/>
    </source>
</evidence>
<comment type="similarity">
    <text evidence="3 15 16">Belongs to the SecA family.</text>
</comment>
<evidence type="ECO:0000259" key="19">
    <source>
        <dbReference type="PROSITE" id="PS51196"/>
    </source>
</evidence>
<dbReference type="PROSITE" id="PS01312">
    <property type="entry name" value="SECA"/>
    <property type="match status" value="1"/>
</dbReference>
<dbReference type="InterPro" id="IPR036266">
    <property type="entry name" value="SecA_Wing/Scaffold_sf"/>
</dbReference>
<dbReference type="Pfam" id="PF02810">
    <property type="entry name" value="SEC-C"/>
    <property type="match status" value="1"/>
</dbReference>
<feature type="binding site" evidence="15">
    <location>
        <position position="493"/>
    </location>
    <ligand>
        <name>ATP</name>
        <dbReference type="ChEBI" id="CHEBI:30616"/>
    </ligand>
</feature>
<gene>
    <name evidence="15 20" type="primary">secA</name>
    <name evidence="20" type="ORF">GHK86_00575</name>
</gene>
<dbReference type="EMBL" id="WJHE01000021">
    <property type="protein sequence ID" value="MST31226.1"/>
    <property type="molecule type" value="Genomic_DNA"/>
</dbReference>
<dbReference type="InterPro" id="IPR011115">
    <property type="entry name" value="SecA_DEAD"/>
</dbReference>
<evidence type="ECO:0000259" key="18">
    <source>
        <dbReference type="PROSITE" id="PS51194"/>
    </source>
</evidence>
<dbReference type="HAMAP" id="MF_01382">
    <property type="entry name" value="SecA"/>
    <property type="match status" value="1"/>
</dbReference>
<keyword evidence="4 15" id="KW-0813">Transport</keyword>
<dbReference type="NCBIfam" id="NF009538">
    <property type="entry name" value="PRK12904.1"/>
    <property type="match status" value="1"/>
</dbReference>
<organism evidence="20 21">
    <name type="scientific">Acidiferrimicrobium australe</name>
    <dbReference type="NCBI Taxonomy" id="2664430"/>
    <lineage>
        <taxon>Bacteria</taxon>
        <taxon>Bacillati</taxon>
        <taxon>Actinomycetota</taxon>
        <taxon>Acidimicrobiia</taxon>
        <taxon>Acidimicrobiales</taxon>
        <taxon>Acidimicrobiaceae</taxon>
        <taxon>Acidiferrimicrobium</taxon>
    </lineage>
</organism>
<dbReference type="InterPro" id="IPR011130">
    <property type="entry name" value="SecA_preprotein_X-link_dom"/>
</dbReference>
<comment type="subcellular location">
    <subcellularLocation>
        <location evidence="15">Cell membrane</location>
        <topology evidence="15">Peripheral membrane protein</topology>
        <orientation evidence="15">Cytoplasmic side</orientation>
    </subcellularLocation>
    <subcellularLocation>
        <location evidence="15">Cytoplasm</location>
    </subcellularLocation>
    <subcellularLocation>
        <location evidence="2">Membrane</location>
        <topology evidence="2">Peripheral membrane protein</topology>
    </subcellularLocation>
    <text evidence="15">Distribution is 50-50.</text>
</comment>
<dbReference type="SMART" id="SM00957">
    <property type="entry name" value="SecA_DEAD"/>
    <property type="match status" value="1"/>
</dbReference>
<sequence length="926" mass="103221">MSIFAKVLRAGEGKKVRALQSLVPDITALEPEMEALPDEALSHKTVEFRERLEHGEDLNDLLIEAFAVVREAARRTIGQRHFDVQLMGGAALHFGWIAEMKTGEGKTLVSTLPVYLNALAGNGVHVVTVNDYLARRDAEWMGRIHNFLGLTVDRVSPDISDFDAKKGAYLADVTYGTNTEFGFDYLRDNMARALEHMVQRGHHYAIVDEVDSILIDEARTPLIISGPSDDSARLYYQFAGVARGLVRDRDYEVDEEKRTVAPTEEGIERVEKALGIDNLYDLTSANYVHQLTKALQAKELYRRDKEYIVANGEVNIVDEFTGRVLEGRRWSDGLHQAVEAKERVQIKEENHTWATVTLQNYFRMYDKLAGMTGTAETEAAEFASTYGLTVVPIPTNRPMVRQDQPDLIYKSEATKFAAVVEDIAERHASGQPVLVGTASVEKSEVLSELLTRRGIPHHVLNAKQHTQEALVVAQGGRLGAVTVATNMAGRGVDILLGGNPEGLAAQEIAAGDLDPTSEEGQARFRELVEKFTEECKAEGERIRELGGLYVLGSERHESRRIDNQLRGRSGRQGDPGESRFFLSVEDELMRLFATGAMSWVMNRALPDDVPIDSKLVTKSIERAQNTVESRNAEIRKDVLKYDEVMNEQRKVVYARRMQILEGEDLRARTIDVLSSALDSIVTAHCAEDFKEDWNFEGLLAEARQYYPTQLSADDLSGLETADAIYEKLAGEAIAYYEEREATMPAPPDGEPADTMRELEREVMLQLIDQKWRTHLSEMDYLREGINLRAMGQQDPLVAWQRDGYEMFRDLMASIDDDYVKIVMHAQVQVMPTPVQDTADLANAVYQAPGDPVQGVSGIEQAALAGPAPGEEIAFATEEDVARAREAVAVPPALEQPVVHDDVWDRVGRNDACPCGSGKKFKFCHGR</sequence>
<evidence type="ECO:0000256" key="7">
    <source>
        <dbReference type="ARBA" id="ARBA00022723"/>
    </source>
</evidence>
<evidence type="ECO:0000256" key="11">
    <source>
        <dbReference type="ARBA" id="ARBA00022927"/>
    </source>
</evidence>
<dbReference type="Proteomes" id="UP000437736">
    <property type="component" value="Unassembled WGS sequence"/>
</dbReference>
<evidence type="ECO:0000256" key="16">
    <source>
        <dbReference type="RuleBase" id="RU003874"/>
    </source>
</evidence>
<accession>A0ABW9QPD7</accession>
<keyword evidence="6 15" id="KW-0963">Cytoplasm</keyword>
<evidence type="ECO:0000313" key="20">
    <source>
        <dbReference type="EMBL" id="MST31226.1"/>
    </source>
</evidence>
<dbReference type="Gene3D" id="1.10.3060.10">
    <property type="entry name" value="Helical scaffold and wing domains of SecA"/>
    <property type="match status" value="1"/>
</dbReference>
<evidence type="ECO:0000256" key="2">
    <source>
        <dbReference type="ARBA" id="ARBA00004170"/>
    </source>
</evidence>
<evidence type="ECO:0000256" key="3">
    <source>
        <dbReference type="ARBA" id="ARBA00007650"/>
    </source>
</evidence>
<dbReference type="Gene3D" id="3.40.50.300">
    <property type="entry name" value="P-loop containing nucleotide triphosphate hydrolases"/>
    <property type="match status" value="2"/>
</dbReference>
<dbReference type="Pfam" id="PF21090">
    <property type="entry name" value="P-loop_SecA"/>
    <property type="match status" value="1"/>
</dbReference>
<keyword evidence="5 15" id="KW-1003">Cell membrane</keyword>
<dbReference type="Pfam" id="PF07516">
    <property type="entry name" value="SecA_SW"/>
    <property type="match status" value="1"/>
</dbReference>
<dbReference type="InterPro" id="IPR004027">
    <property type="entry name" value="SEC_C_motif"/>
</dbReference>
<evidence type="ECO:0000259" key="17">
    <source>
        <dbReference type="PROSITE" id="PS51192"/>
    </source>
</evidence>
<keyword evidence="11 15" id="KW-0653">Protein transport</keyword>
<keyword evidence="8 15" id="KW-0547">Nucleotide-binding</keyword>
<dbReference type="InterPro" id="IPR020937">
    <property type="entry name" value="SecA_CS"/>
</dbReference>
<keyword evidence="21" id="KW-1185">Reference proteome</keyword>
<dbReference type="Gene3D" id="3.90.1440.10">
    <property type="entry name" value="SecA, preprotein cross-linking domain"/>
    <property type="match status" value="1"/>
</dbReference>
<evidence type="ECO:0000256" key="5">
    <source>
        <dbReference type="ARBA" id="ARBA00022475"/>
    </source>
</evidence>
<dbReference type="PRINTS" id="PR00906">
    <property type="entry name" value="SECA"/>
</dbReference>
<keyword evidence="14 15" id="KW-0472">Membrane</keyword>
<reference evidence="20 21" key="1">
    <citation type="submission" date="2019-11" db="EMBL/GenBank/DDBJ databases">
        <title>Acidiferrimicrobium australis gen. nov., sp. nov., an acidophilic and obligately heterotrophic, member of the Actinobacteria that catalyses dissimilatory oxido- reduction of iron isolated from metal-rich acidic water in Chile.</title>
        <authorList>
            <person name="Gonzalez D."/>
            <person name="Huber K."/>
            <person name="Hedrich S."/>
            <person name="Rojas-Villalobos C."/>
            <person name="Quatrini R."/>
            <person name="Dinamarca M.A."/>
            <person name="Schwarz A."/>
            <person name="Canales C."/>
            <person name="Nancucheo I."/>
        </authorList>
    </citation>
    <scope>NUCLEOTIDE SEQUENCE [LARGE SCALE GENOMIC DNA]</scope>
    <source>
        <strain evidence="20 21">USS-CCA1</strain>
    </source>
</reference>
<dbReference type="SMART" id="SM00958">
    <property type="entry name" value="SecA_PP_bind"/>
    <property type="match status" value="1"/>
</dbReference>
<protein>
    <recommendedName>
        <fullName evidence="15 16">Protein translocase subunit SecA</fullName>
        <ecNumber evidence="15">7.4.2.8</ecNumber>
    </recommendedName>
</protein>
<dbReference type="PANTHER" id="PTHR30612:SF0">
    <property type="entry name" value="CHLOROPLAST PROTEIN-TRANSPORTING ATPASE"/>
    <property type="match status" value="1"/>
</dbReference>
<dbReference type="InterPro" id="IPR001650">
    <property type="entry name" value="Helicase_C-like"/>
</dbReference>
<keyword evidence="9" id="KW-0862">Zinc</keyword>
<dbReference type="InterPro" id="IPR000185">
    <property type="entry name" value="SecA"/>
</dbReference>
<dbReference type="PROSITE" id="PS51194">
    <property type="entry name" value="HELICASE_CTER"/>
    <property type="match status" value="1"/>
</dbReference>
<evidence type="ECO:0000256" key="12">
    <source>
        <dbReference type="ARBA" id="ARBA00022967"/>
    </source>
</evidence>
<dbReference type="PROSITE" id="PS51196">
    <property type="entry name" value="SECA_MOTOR_DEAD"/>
    <property type="match status" value="1"/>
</dbReference>
<comment type="function">
    <text evidence="15">Part of the Sec protein translocase complex. Interacts with the SecYEG preprotein conducting channel. Has a central role in coupling the hydrolysis of ATP to the transfer of proteins into and across the cell membrane, serving as an ATP-driven molecular motor driving the stepwise translocation of polypeptide chains across the membrane.</text>
</comment>
<feature type="binding site" evidence="15">
    <location>
        <position position="85"/>
    </location>
    <ligand>
        <name>ATP</name>
        <dbReference type="ChEBI" id="CHEBI:30616"/>
    </ligand>
</feature>
<comment type="catalytic activity">
    <reaction evidence="15">
        <text>ATP + H2O + cellular proteinSide 1 = ADP + phosphate + cellular proteinSide 2.</text>
        <dbReference type="EC" id="7.4.2.8"/>
    </reaction>
</comment>
<evidence type="ECO:0000256" key="4">
    <source>
        <dbReference type="ARBA" id="ARBA00022448"/>
    </source>
</evidence>
<proteinExistence type="inferred from homology"/>
<comment type="cofactor">
    <cofactor evidence="1">
        <name>Zn(2+)</name>
        <dbReference type="ChEBI" id="CHEBI:29105"/>
    </cofactor>
</comment>
<evidence type="ECO:0000256" key="10">
    <source>
        <dbReference type="ARBA" id="ARBA00022840"/>
    </source>
</evidence>
<feature type="domain" description="Helicase ATP-binding" evidence="17">
    <location>
        <begin position="87"/>
        <end position="246"/>
    </location>
</feature>
<comment type="subunit">
    <text evidence="15">Monomer and homodimer. Part of the essential Sec protein translocation apparatus which comprises SecA, SecYEG and auxiliary proteins SecDF. Other proteins may also be involved.</text>
</comment>
<dbReference type="InterPro" id="IPR044722">
    <property type="entry name" value="SecA_SF2_C"/>
</dbReference>
<dbReference type="CDD" id="cd17928">
    <property type="entry name" value="DEXDc_SecA"/>
    <property type="match status" value="1"/>
</dbReference>
<comment type="caution">
    <text evidence="20">The sequence shown here is derived from an EMBL/GenBank/DDBJ whole genome shotgun (WGS) entry which is preliminary data.</text>
</comment>
<dbReference type="InterPro" id="IPR036670">
    <property type="entry name" value="SecA_X-link_sf"/>
</dbReference>
<keyword evidence="10 15" id="KW-0067">ATP-binding</keyword>
<evidence type="ECO:0000256" key="8">
    <source>
        <dbReference type="ARBA" id="ARBA00022741"/>
    </source>
</evidence>
<evidence type="ECO:0000256" key="14">
    <source>
        <dbReference type="ARBA" id="ARBA00023136"/>
    </source>
</evidence>
<name>A0ABW9QPD7_9ACTN</name>
<evidence type="ECO:0000256" key="9">
    <source>
        <dbReference type="ARBA" id="ARBA00022833"/>
    </source>
</evidence>
<dbReference type="NCBIfam" id="TIGR00963">
    <property type="entry name" value="secA"/>
    <property type="match status" value="1"/>
</dbReference>
<feature type="domain" description="SecA family profile" evidence="19">
    <location>
        <begin position="1"/>
        <end position="613"/>
    </location>
</feature>
<feature type="domain" description="Helicase C-terminal" evidence="18">
    <location>
        <begin position="415"/>
        <end position="617"/>
    </location>
</feature>
<keyword evidence="7" id="KW-0479">Metal-binding</keyword>
<evidence type="ECO:0000256" key="15">
    <source>
        <dbReference type="HAMAP-Rule" id="MF_01382"/>
    </source>
</evidence>
<feature type="binding site" evidence="15">
    <location>
        <begin position="103"/>
        <end position="107"/>
    </location>
    <ligand>
        <name>ATP</name>
        <dbReference type="ChEBI" id="CHEBI:30616"/>
    </ligand>
</feature>
<dbReference type="Pfam" id="PF07517">
    <property type="entry name" value="SecA_DEAD"/>
    <property type="match status" value="1"/>
</dbReference>
<dbReference type="InterPro" id="IPR011116">
    <property type="entry name" value="SecA_Wing/Scaffold"/>
</dbReference>
<dbReference type="Pfam" id="PF01043">
    <property type="entry name" value="SecA_PP_bind"/>
    <property type="match status" value="1"/>
</dbReference>
<dbReference type="CDD" id="cd18803">
    <property type="entry name" value="SF2_C_secA"/>
    <property type="match status" value="1"/>
</dbReference>
<dbReference type="SUPFAM" id="SSF81767">
    <property type="entry name" value="Pre-protein crosslinking domain of SecA"/>
    <property type="match status" value="1"/>
</dbReference>
<keyword evidence="13 15" id="KW-0811">Translocation</keyword>
<dbReference type="InterPro" id="IPR014001">
    <property type="entry name" value="Helicase_ATP-bd"/>
</dbReference>
<dbReference type="PROSITE" id="PS51192">
    <property type="entry name" value="HELICASE_ATP_BIND_1"/>
    <property type="match status" value="1"/>
</dbReference>